<name>A0AAE0CF26_9CHLO</name>
<accession>A0AAE0CF26</accession>
<dbReference type="EMBL" id="LGRX02024603">
    <property type="protein sequence ID" value="KAK3253856.1"/>
    <property type="molecule type" value="Genomic_DNA"/>
</dbReference>
<feature type="domain" description="Protein kinase" evidence="1">
    <location>
        <begin position="88"/>
        <end position="401"/>
    </location>
</feature>
<gene>
    <name evidence="2" type="ORF">CYMTET_36916</name>
</gene>
<protein>
    <recommendedName>
        <fullName evidence="1">Protein kinase domain-containing protein</fullName>
    </recommendedName>
</protein>
<dbReference type="InterPro" id="IPR000719">
    <property type="entry name" value="Prot_kinase_dom"/>
</dbReference>
<dbReference type="Proteomes" id="UP001190700">
    <property type="component" value="Unassembled WGS sequence"/>
</dbReference>
<dbReference type="PROSITE" id="PS50011">
    <property type="entry name" value="PROTEIN_KINASE_DOM"/>
    <property type="match status" value="1"/>
</dbReference>
<evidence type="ECO:0000259" key="1">
    <source>
        <dbReference type="PROSITE" id="PS50011"/>
    </source>
</evidence>
<comment type="caution">
    <text evidence="2">The sequence shown here is derived from an EMBL/GenBank/DDBJ whole genome shotgun (WGS) entry which is preliminary data.</text>
</comment>
<dbReference type="Gene3D" id="1.10.510.10">
    <property type="entry name" value="Transferase(Phosphotransferase) domain 1"/>
    <property type="match status" value="1"/>
</dbReference>
<evidence type="ECO:0000313" key="3">
    <source>
        <dbReference type="Proteomes" id="UP001190700"/>
    </source>
</evidence>
<dbReference type="InterPro" id="IPR011009">
    <property type="entry name" value="Kinase-like_dom_sf"/>
</dbReference>
<dbReference type="PROSITE" id="PS00108">
    <property type="entry name" value="PROTEIN_KINASE_ST"/>
    <property type="match status" value="1"/>
</dbReference>
<evidence type="ECO:0000313" key="2">
    <source>
        <dbReference type="EMBL" id="KAK3253856.1"/>
    </source>
</evidence>
<dbReference type="GO" id="GO:0005524">
    <property type="term" value="F:ATP binding"/>
    <property type="evidence" value="ECO:0007669"/>
    <property type="project" value="InterPro"/>
</dbReference>
<keyword evidence="3" id="KW-1185">Reference proteome</keyword>
<dbReference type="AlphaFoldDB" id="A0AAE0CF26"/>
<sequence>MRYLRERLFEWIGRSLVGCFFKGAPACVANAYLKLEEPRIVQDFVTVKKCGSLCHSRMNYAGKKYVPCGAFQTNHVPPIRRFRLWRSTLRNSVVGQGAFGVLYAFVLAQGHELSEAADDSRKASSPEVVVIKVARCPERSSANRECRDTVKLCDSDASIPIVASQPLFIRDVDEDREPAFAYRTTDNVYVTVCVMPAYDCDMQRFLRDPFNRAVMTDAGERGLLHIARDLLRALQFLRQRNLWYEDLKLANVLVDLGSSAPGCPRCVLGDVGGIYERDESDVPPSTFPSPMSIVENHAVPGCMWALGVFVVEYAIELHQLSHLRGLLYENLKHVPLLHRDERFERACRARTNMKMLSWAIPKSWCTIKKLYDICCPEEAAYAFMNEEDSVAHMLTIVDAKL</sequence>
<organism evidence="2 3">
    <name type="scientific">Cymbomonas tetramitiformis</name>
    <dbReference type="NCBI Taxonomy" id="36881"/>
    <lineage>
        <taxon>Eukaryota</taxon>
        <taxon>Viridiplantae</taxon>
        <taxon>Chlorophyta</taxon>
        <taxon>Pyramimonadophyceae</taxon>
        <taxon>Pyramimonadales</taxon>
        <taxon>Pyramimonadaceae</taxon>
        <taxon>Cymbomonas</taxon>
    </lineage>
</organism>
<reference evidence="2 3" key="1">
    <citation type="journal article" date="2015" name="Genome Biol. Evol.">
        <title>Comparative Genomics of a Bacterivorous Green Alga Reveals Evolutionary Causalities and Consequences of Phago-Mixotrophic Mode of Nutrition.</title>
        <authorList>
            <person name="Burns J.A."/>
            <person name="Paasch A."/>
            <person name="Narechania A."/>
            <person name="Kim E."/>
        </authorList>
    </citation>
    <scope>NUCLEOTIDE SEQUENCE [LARGE SCALE GENOMIC DNA]</scope>
    <source>
        <strain evidence="2 3">PLY_AMNH</strain>
    </source>
</reference>
<dbReference type="InterPro" id="IPR008271">
    <property type="entry name" value="Ser/Thr_kinase_AS"/>
</dbReference>
<dbReference type="GO" id="GO:0004672">
    <property type="term" value="F:protein kinase activity"/>
    <property type="evidence" value="ECO:0007669"/>
    <property type="project" value="InterPro"/>
</dbReference>
<dbReference type="SUPFAM" id="SSF56112">
    <property type="entry name" value="Protein kinase-like (PK-like)"/>
    <property type="match status" value="1"/>
</dbReference>
<proteinExistence type="predicted"/>